<dbReference type="EMBL" id="VSRR010033742">
    <property type="protein sequence ID" value="MPC71901.1"/>
    <property type="molecule type" value="Genomic_DNA"/>
</dbReference>
<accession>A0A5B7HGF7</accession>
<feature type="chain" id="PRO_5022906975" evidence="1">
    <location>
        <begin position="22"/>
        <end position="204"/>
    </location>
</feature>
<dbReference type="Proteomes" id="UP000324222">
    <property type="component" value="Unassembled WGS sequence"/>
</dbReference>
<dbReference type="AlphaFoldDB" id="A0A5B7HGF7"/>
<keyword evidence="1" id="KW-0732">Signal</keyword>
<sequence length="204" mass="21810">MTSTHAILLVLGASLEFLASAHPSHYPSCKTPISRPIHASTSLSGTPPTHLSTHILLTACLLSSCGLAVQGFLLPLTPIPFISLKHALTIVRNHSYLSPVNSGTPCLLRQPLIHPSILLTHSLFQQTNHPLTRPHLSHPLIHPPARASVHPSTQKPCCQSTQLSTLRPLPPQQYNGQCRQSGSGLTVTSLSVAAVASNLRPFLA</sequence>
<evidence type="ECO:0000256" key="1">
    <source>
        <dbReference type="SAM" id="SignalP"/>
    </source>
</evidence>
<feature type="signal peptide" evidence="1">
    <location>
        <begin position="1"/>
        <end position="21"/>
    </location>
</feature>
<evidence type="ECO:0000313" key="2">
    <source>
        <dbReference type="EMBL" id="MPC71901.1"/>
    </source>
</evidence>
<gene>
    <name evidence="2" type="ORF">E2C01_066192</name>
</gene>
<comment type="caution">
    <text evidence="2">The sequence shown here is derived from an EMBL/GenBank/DDBJ whole genome shotgun (WGS) entry which is preliminary data.</text>
</comment>
<evidence type="ECO:0000313" key="3">
    <source>
        <dbReference type="Proteomes" id="UP000324222"/>
    </source>
</evidence>
<name>A0A5B7HGF7_PORTR</name>
<protein>
    <submittedName>
        <fullName evidence="2">Uncharacterized protein</fullName>
    </submittedName>
</protein>
<keyword evidence="3" id="KW-1185">Reference proteome</keyword>
<reference evidence="2 3" key="1">
    <citation type="submission" date="2019-05" db="EMBL/GenBank/DDBJ databases">
        <title>Another draft genome of Portunus trituberculatus and its Hox gene families provides insights of decapod evolution.</title>
        <authorList>
            <person name="Jeong J.-H."/>
            <person name="Song I."/>
            <person name="Kim S."/>
            <person name="Choi T."/>
            <person name="Kim D."/>
            <person name="Ryu S."/>
            <person name="Kim W."/>
        </authorList>
    </citation>
    <scope>NUCLEOTIDE SEQUENCE [LARGE SCALE GENOMIC DNA]</scope>
    <source>
        <tissue evidence="2">Muscle</tissue>
    </source>
</reference>
<proteinExistence type="predicted"/>
<organism evidence="2 3">
    <name type="scientific">Portunus trituberculatus</name>
    <name type="common">Swimming crab</name>
    <name type="synonym">Neptunus trituberculatus</name>
    <dbReference type="NCBI Taxonomy" id="210409"/>
    <lineage>
        <taxon>Eukaryota</taxon>
        <taxon>Metazoa</taxon>
        <taxon>Ecdysozoa</taxon>
        <taxon>Arthropoda</taxon>
        <taxon>Crustacea</taxon>
        <taxon>Multicrustacea</taxon>
        <taxon>Malacostraca</taxon>
        <taxon>Eumalacostraca</taxon>
        <taxon>Eucarida</taxon>
        <taxon>Decapoda</taxon>
        <taxon>Pleocyemata</taxon>
        <taxon>Brachyura</taxon>
        <taxon>Eubrachyura</taxon>
        <taxon>Portunoidea</taxon>
        <taxon>Portunidae</taxon>
        <taxon>Portuninae</taxon>
        <taxon>Portunus</taxon>
    </lineage>
</organism>